<dbReference type="RefSeq" id="WP_232093673.1">
    <property type="nucleotide sequence ID" value="NZ_AP022039.1"/>
</dbReference>
<name>A0A6S5C8N4_AERVE</name>
<protein>
    <recommendedName>
        <fullName evidence="3">Mobilization protein</fullName>
    </recommendedName>
</protein>
<keyword evidence="1" id="KW-0614">Plasmid</keyword>
<evidence type="ECO:0000313" key="2">
    <source>
        <dbReference type="Proteomes" id="UP000515442"/>
    </source>
</evidence>
<reference evidence="1 2" key="1">
    <citation type="submission" date="2019-12" db="EMBL/GenBank/DDBJ databases">
        <title>complete genome sequences of Aeromonas veronii str. WP3-W19-ESBL-03 isolated from wastewater treatment plant effluent.</title>
        <authorList>
            <person name="Sekizuka T."/>
            <person name="Itokawa K."/>
            <person name="Yatsu K."/>
            <person name="Inamine Y."/>
            <person name="Kuroda M."/>
        </authorList>
    </citation>
    <scope>NUCLEOTIDE SEQUENCE [LARGE SCALE GENOMIC DNA]</scope>
    <source>
        <strain evidence="1 2">WP3-W19-ESBL-03</strain>
        <plasmid evidence="1 2">pWP3-W19-ESBL-03_1</plasmid>
    </source>
</reference>
<evidence type="ECO:0008006" key="3">
    <source>
        <dbReference type="Google" id="ProtNLM"/>
    </source>
</evidence>
<geneLocation type="plasmid" evidence="1 2">
    <name>pWP3-W19-ESBL-03_1</name>
</geneLocation>
<evidence type="ECO:0000313" key="1">
    <source>
        <dbReference type="EMBL" id="BBR41904.1"/>
    </source>
</evidence>
<gene>
    <name evidence="1" type="ORF">WP3W19E03_P10110</name>
</gene>
<organism evidence="1 2">
    <name type="scientific">Aeromonas veronii</name>
    <dbReference type="NCBI Taxonomy" id="654"/>
    <lineage>
        <taxon>Bacteria</taxon>
        <taxon>Pseudomonadati</taxon>
        <taxon>Pseudomonadota</taxon>
        <taxon>Gammaproteobacteria</taxon>
        <taxon>Aeromonadales</taxon>
        <taxon>Aeromonadaceae</taxon>
        <taxon>Aeromonas</taxon>
    </lineage>
</organism>
<dbReference type="AlphaFoldDB" id="A0A6S5C8N4"/>
<proteinExistence type="predicted"/>
<accession>A0A6S5C8N4</accession>
<sequence length="103" mass="11483">MTELERILVGRLEQIETTHREQTAALTLQLQEQRRSLAEYQEHLNGVLSDFETLCGGLQHDFGELLNAVETSEATTKITLGRLNTSVGSLMDALNTLLNARSK</sequence>
<dbReference type="Proteomes" id="UP000515442">
    <property type="component" value="Plasmid pWP3-W19-ESBL-03_1"/>
</dbReference>
<dbReference type="EMBL" id="AP022039">
    <property type="protein sequence ID" value="BBR41904.1"/>
    <property type="molecule type" value="Genomic_DNA"/>
</dbReference>